<dbReference type="OrthoDB" id="3204158at2"/>
<evidence type="ECO:0000313" key="1">
    <source>
        <dbReference type="EMBL" id="OBH79749.1"/>
    </source>
</evidence>
<dbReference type="EMBL" id="LZJU01000037">
    <property type="protein sequence ID" value="OBH79749.1"/>
    <property type="molecule type" value="Genomic_DNA"/>
</dbReference>
<reference evidence="1 2" key="1">
    <citation type="submission" date="2016-06" db="EMBL/GenBank/DDBJ databases">
        <authorList>
            <person name="Kjaerup R.B."/>
            <person name="Dalgaard T.S."/>
            <person name="Juul-Madsen H.R."/>
        </authorList>
    </citation>
    <scope>NUCLEOTIDE SEQUENCE [LARGE SCALE GENOMIC DNA]</scope>
    <source>
        <strain evidence="1 2">E152</strain>
    </source>
</reference>
<protein>
    <recommendedName>
        <fullName evidence="3">DUF1214 domain-containing protein</fullName>
    </recommendedName>
</protein>
<dbReference type="Proteomes" id="UP000092389">
    <property type="component" value="Unassembled WGS sequence"/>
</dbReference>
<accession>A0A1A2TTN7</accession>
<gene>
    <name evidence="1" type="ORF">A5683_15650</name>
</gene>
<proteinExistence type="predicted"/>
<organism evidence="1 2">
    <name type="scientific">Mycobacterium mantenii</name>
    <dbReference type="NCBI Taxonomy" id="560555"/>
    <lineage>
        <taxon>Bacteria</taxon>
        <taxon>Bacillati</taxon>
        <taxon>Actinomycetota</taxon>
        <taxon>Actinomycetes</taxon>
        <taxon>Mycobacteriales</taxon>
        <taxon>Mycobacteriaceae</taxon>
        <taxon>Mycobacterium</taxon>
        <taxon>Mycobacterium avium complex (MAC)</taxon>
    </lineage>
</organism>
<comment type="caution">
    <text evidence="1">The sequence shown here is derived from an EMBL/GenBank/DDBJ whole genome shotgun (WGS) entry which is preliminary data.</text>
</comment>
<evidence type="ECO:0000313" key="2">
    <source>
        <dbReference type="Proteomes" id="UP000092389"/>
    </source>
</evidence>
<dbReference type="AlphaFoldDB" id="A0A1A2TIT4"/>
<name>A0A1A2TIT4_MYCNT</name>
<dbReference type="RefSeq" id="WP_067832815.1">
    <property type="nucleotide sequence ID" value="NZ_LZJP01000100.1"/>
</dbReference>
<accession>A0A1A2TIT4</accession>
<sequence length="375" mass="41918">MFSDPLTAAIAEAEQLVADAPFIETDADLLEGLQYLAGCISGCIHLAVDYDRDHPFLQSGTGPFTKMGLDNPDTLYFGTRVHADHDYVVTGRRGTTTDLSFQLLGGEYTDDFVPVSQAAFDDRELEIAPDGSFEWRVRPTSPGQLVIREVYGDWSAQRGTLAISRLDTAGTAPPPLTRELIEKRYATAGKQLVQRVKTWLQFPQWFYLDLPVNTMVPPRLTPGGLATQYSSVGHFDLRPDQAMVITIPVTDAPYLGFQLGSLWYISLDYINHQTSLNNTQAQADPDGKVRIVVAEQNPGVTNWAETVGHRRGFLQFRWQRVSRQLTDADGPTVEVVDIDKVPAALPYFEHNKISEDDWRARIALRHQQIQARMLG</sequence>
<evidence type="ECO:0008006" key="3">
    <source>
        <dbReference type="Google" id="ProtNLM"/>
    </source>
</evidence>